<evidence type="ECO:0000313" key="6">
    <source>
        <dbReference type="Proteomes" id="UP000295765"/>
    </source>
</evidence>
<dbReference type="Pfam" id="PF01012">
    <property type="entry name" value="ETF"/>
    <property type="match status" value="1"/>
</dbReference>
<evidence type="ECO:0000256" key="1">
    <source>
        <dbReference type="ARBA" id="ARBA00007557"/>
    </source>
</evidence>
<dbReference type="GO" id="GO:0009055">
    <property type="term" value="F:electron transfer activity"/>
    <property type="evidence" value="ECO:0007669"/>
    <property type="project" value="InterPro"/>
</dbReference>
<dbReference type="PANTHER" id="PTHR21294:SF8">
    <property type="entry name" value="ELECTRON TRANSFER FLAVOPROTEIN SUBUNIT BETA"/>
    <property type="match status" value="1"/>
</dbReference>
<comment type="caution">
    <text evidence="5">The sequence shown here is derived from an EMBL/GenBank/DDBJ whole genome shotgun (WGS) entry which is preliminary data.</text>
</comment>
<keyword evidence="6" id="KW-1185">Reference proteome</keyword>
<dbReference type="Gene3D" id="3.40.50.620">
    <property type="entry name" value="HUPs"/>
    <property type="match status" value="1"/>
</dbReference>
<dbReference type="RefSeq" id="WP_424450042.1">
    <property type="nucleotide sequence ID" value="NZ_SLWY01000020.1"/>
</dbReference>
<dbReference type="Proteomes" id="UP000295765">
    <property type="component" value="Unassembled WGS sequence"/>
</dbReference>
<comment type="similarity">
    <text evidence="1">Belongs to the ETF beta-subunit/FixA family.</text>
</comment>
<dbReference type="AlphaFoldDB" id="A0A4R2L129"/>
<dbReference type="EMBL" id="SLWY01000020">
    <property type="protein sequence ID" value="TCO79282.1"/>
    <property type="molecule type" value="Genomic_DNA"/>
</dbReference>
<dbReference type="InterPro" id="IPR014730">
    <property type="entry name" value="ETF_a/b_N"/>
</dbReference>
<feature type="non-terminal residue" evidence="5">
    <location>
        <position position="76"/>
    </location>
</feature>
<name>A0A4R2L129_9GAMM</name>
<evidence type="ECO:0000313" key="5">
    <source>
        <dbReference type="EMBL" id="TCO79282.1"/>
    </source>
</evidence>
<evidence type="ECO:0000259" key="4">
    <source>
        <dbReference type="Pfam" id="PF01012"/>
    </source>
</evidence>
<feature type="domain" description="Electron transfer flavoprotein alpha/beta-subunit N-terminal" evidence="4">
    <location>
        <begin position="30"/>
        <end position="76"/>
    </location>
</feature>
<proteinExistence type="inferred from homology"/>
<dbReference type="SUPFAM" id="SSF52402">
    <property type="entry name" value="Adenine nucleotide alpha hydrolases-like"/>
    <property type="match status" value="1"/>
</dbReference>
<dbReference type="InterPro" id="IPR014729">
    <property type="entry name" value="Rossmann-like_a/b/a_fold"/>
</dbReference>
<evidence type="ECO:0000256" key="3">
    <source>
        <dbReference type="ARBA" id="ARBA00022982"/>
    </source>
</evidence>
<accession>A0A4R2L129</accession>
<dbReference type="PANTHER" id="PTHR21294">
    <property type="entry name" value="ELECTRON TRANSFER FLAVOPROTEIN BETA-SUBUNIT"/>
    <property type="match status" value="1"/>
</dbReference>
<organism evidence="5 6">
    <name type="scientific">Plasticicumulans lactativorans</name>
    <dbReference type="NCBI Taxonomy" id="1133106"/>
    <lineage>
        <taxon>Bacteria</taxon>
        <taxon>Pseudomonadati</taxon>
        <taxon>Pseudomonadota</taxon>
        <taxon>Gammaproteobacteria</taxon>
        <taxon>Candidatus Competibacteraceae</taxon>
        <taxon>Plasticicumulans</taxon>
    </lineage>
</organism>
<protein>
    <submittedName>
        <fullName evidence="5">Electron transfer flavoprotein</fullName>
    </submittedName>
</protein>
<gene>
    <name evidence="5" type="ORF">EV699_12060</name>
</gene>
<reference evidence="5 6" key="1">
    <citation type="submission" date="2019-03" db="EMBL/GenBank/DDBJ databases">
        <title>Genomic Encyclopedia of Type Strains, Phase IV (KMG-IV): sequencing the most valuable type-strain genomes for metagenomic binning, comparative biology and taxonomic classification.</title>
        <authorList>
            <person name="Goeker M."/>
        </authorList>
    </citation>
    <scope>NUCLEOTIDE SEQUENCE [LARGE SCALE GENOMIC DNA]</scope>
    <source>
        <strain evidence="5 6">DSM 25287</strain>
    </source>
</reference>
<keyword evidence="2" id="KW-0813">Transport</keyword>
<sequence>MKVLVTVKRVVDYNVKVRPKADGTGVDIANAKMSMNPFDEIAVEEAVRLQEAGQASEIVVVSLGVSACQEVLRTAL</sequence>
<evidence type="ECO:0000256" key="2">
    <source>
        <dbReference type="ARBA" id="ARBA00022448"/>
    </source>
</evidence>
<dbReference type="InterPro" id="IPR012255">
    <property type="entry name" value="ETF_b"/>
</dbReference>
<keyword evidence="3" id="KW-0249">Electron transport</keyword>